<dbReference type="EMBL" id="UINC01061164">
    <property type="protein sequence ID" value="SVB86444.1"/>
    <property type="molecule type" value="Genomic_DNA"/>
</dbReference>
<sequence length="22" mass="2646">MYQMQAILKLIKINEIKNMIPL</sequence>
<gene>
    <name evidence="1" type="ORF">METZ01_LOCUS239298</name>
</gene>
<evidence type="ECO:0000313" key="1">
    <source>
        <dbReference type="EMBL" id="SVB86444.1"/>
    </source>
</evidence>
<name>A0A382HGK1_9ZZZZ</name>
<protein>
    <submittedName>
        <fullName evidence="1">Uncharacterized protein</fullName>
    </submittedName>
</protein>
<organism evidence="1">
    <name type="scientific">marine metagenome</name>
    <dbReference type="NCBI Taxonomy" id="408172"/>
    <lineage>
        <taxon>unclassified sequences</taxon>
        <taxon>metagenomes</taxon>
        <taxon>ecological metagenomes</taxon>
    </lineage>
</organism>
<dbReference type="AlphaFoldDB" id="A0A382HGK1"/>
<proteinExistence type="predicted"/>
<reference evidence="1" key="1">
    <citation type="submission" date="2018-05" db="EMBL/GenBank/DDBJ databases">
        <authorList>
            <person name="Lanie J.A."/>
            <person name="Ng W.-L."/>
            <person name="Kazmierczak K.M."/>
            <person name="Andrzejewski T.M."/>
            <person name="Davidsen T.M."/>
            <person name="Wayne K.J."/>
            <person name="Tettelin H."/>
            <person name="Glass J.I."/>
            <person name="Rusch D."/>
            <person name="Podicherti R."/>
            <person name="Tsui H.-C.T."/>
            <person name="Winkler M.E."/>
        </authorList>
    </citation>
    <scope>NUCLEOTIDE SEQUENCE</scope>
</reference>
<accession>A0A382HGK1</accession>